<evidence type="ECO:0000259" key="9">
    <source>
        <dbReference type="Pfam" id="PF00266"/>
    </source>
</evidence>
<dbReference type="Gene3D" id="3.90.1150.10">
    <property type="entry name" value="Aspartate Aminotransferase, domain 1"/>
    <property type="match status" value="1"/>
</dbReference>
<evidence type="ECO:0000256" key="3">
    <source>
        <dbReference type="ARBA" id="ARBA00012239"/>
    </source>
</evidence>
<dbReference type="InterPro" id="IPR000192">
    <property type="entry name" value="Aminotrans_V_dom"/>
</dbReference>
<dbReference type="SUPFAM" id="SSF53383">
    <property type="entry name" value="PLP-dependent transferases"/>
    <property type="match status" value="1"/>
</dbReference>
<keyword evidence="5 8" id="KW-0663">Pyridoxal phosphate</keyword>
<proteinExistence type="inferred from homology"/>
<comment type="cofactor">
    <cofactor evidence="1 7">
        <name>pyridoxal 5'-phosphate</name>
        <dbReference type="ChEBI" id="CHEBI:597326"/>
    </cofactor>
</comment>
<dbReference type="CDD" id="cd06453">
    <property type="entry name" value="SufS_like"/>
    <property type="match status" value="1"/>
</dbReference>
<dbReference type="InterPro" id="IPR020578">
    <property type="entry name" value="Aminotrans_V_PyrdxlP_BS"/>
</dbReference>
<evidence type="ECO:0000256" key="7">
    <source>
        <dbReference type="RuleBase" id="RU004504"/>
    </source>
</evidence>
<sequence>MIPKEIKSYFPILNQEVNGHPLVYLDSAATSQKPIQVIEAVSNYYNLDNSNVHRGVHTLGNRATDSYEGAREKVRKFINASSTQEVIFTRGTTTALNTVASGYGRQNVKEGDEIVITYMEHHSNIIPWQQLAKEKGAVLKYLNLEPDGTISLEKVREIITPKTKIVSMMYVSNVLGTINPIKEIARIAHENGAIMVADLAQAAPHLKIDVQDLDVDFAGFSGHKMCAPTGIGVLYGKKALLEEMEPVEFGGEMIDFVGLEESTWKELPWKFEGGTPIIAGAIGLGAAIDFLEEIGLDNIAAHEHKLAGYAMDQLDTIDGLQIFGPRDPMKRCGLVTFNLDDVHPHDVATVLDMSGIAVRAGHHCAQPLMKWLQVSATARASFYMYNDEADIDRLVAGLRSAKEYFGDVF</sequence>
<dbReference type="PANTHER" id="PTHR43586">
    <property type="entry name" value="CYSTEINE DESULFURASE"/>
    <property type="match status" value="1"/>
</dbReference>
<dbReference type="Pfam" id="PF00266">
    <property type="entry name" value="Aminotran_5"/>
    <property type="match status" value="1"/>
</dbReference>
<dbReference type="EMBL" id="JACSPW010000007">
    <property type="protein sequence ID" value="MBD8033264.1"/>
    <property type="molecule type" value="Genomic_DNA"/>
</dbReference>
<dbReference type="PROSITE" id="PS00595">
    <property type="entry name" value="AA_TRANSFER_CLASS_5"/>
    <property type="match status" value="1"/>
</dbReference>
<keyword evidence="11" id="KW-1185">Reference proteome</keyword>
<dbReference type="NCBIfam" id="TIGR01979">
    <property type="entry name" value="sufS"/>
    <property type="match status" value="1"/>
</dbReference>
<gene>
    <name evidence="10" type="ORF">H9632_09300</name>
</gene>
<dbReference type="RefSeq" id="WP_191703834.1">
    <property type="nucleotide sequence ID" value="NZ_JACSPW010000007.1"/>
</dbReference>
<evidence type="ECO:0000256" key="1">
    <source>
        <dbReference type="ARBA" id="ARBA00001933"/>
    </source>
</evidence>
<comment type="function">
    <text evidence="8">Catalyzes the removal of elemental sulfur and selenium atoms from L-cysteine, L-cystine, L-selenocysteine, and L-selenocystine to produce L-alanine.</text>
</comment>
<dbReference type="Gene3D" id="3.40.640.10">
    <property type="entry name" value="Type I PLP-dependent aspartate aminotransferase-like (Major domain)"/>
    <property type="match status" value="1"/>
</dbReference>
<evidence type="ECO:0000313" key="11">
    <source>
        <dbReference type="Proteomes" id="UP000600565"/>
    </source>
</evidence>
<evidence type="ECO:0000256" key="2">
    <source>
        <dbReference type="ARBA" id="ARBA00010447"/>
    </source>
</evidence>
<dbReference type="InterPro" id="IPR015424">
    <property type="entry name" value="PyrdxlP-dep_Trfase"/>
</dbReference>
<evidence type="ECO:0000256" key="6">
    <source>
        <dbReference type="ARBA" id="ARBA00050776"/>
    </source>
</evidence>
<dbReference type="PIRSF" id="PIRSF005572">
    <property type="entry name" value="NifS"/>
    <property type="match status" value="1"/>
</dbReference>
<protein>
    <recommendedName>
        <fullName evidence="3 8">Cysteine desulfurase</fullName>
        <ecNumber evidence="3 8">2.8.1.7</ecNumber>
    </recommendedName>
</protein>
<feature type="domain" description="Aminotransferase class V" evidence="9">
    <location>
        <begin position="23"/>
        <end position="394"/>
    </location>
</feature>
<dbReference type="InterPro" id="IPR015421">
    <property type="entry name" value="PyrdxlP-dep_Trfase_major"/>
</dbReference>
<evidence type="ECO:0000256" key="8">
    <source>
        <dbReference type="RuleBase" id="RU004506"/>
    </source>
</evidence>
<comment type="caution">
    <text evidence="10">The sequence shown here is derived from an EMBL/GenBank/DDBJ whole genome shotgun (WGS) entry which is preliminary data.</text>
</comment>
<dbReference type="Proteomes" id="UP000600565">
    <property type="component" value="Unassembled WGS sequence"/>
</dbReference>
<dbReference type="EC" id="2.8.1.7" evidence="3 8"/>
<evidence type="ECO:0000256" key="5">
    <source>
        <dbReference type="ARBA" id="ARBA00022898"/>
    </source>
</evidence>
<evidence type="ECO:0000256" key="4">
    <source>
        <dbReference type="ARBA" id="ARBA00022679"/>
    </source>
</evidence>
<dbReference type="PANTHER" id="PTHR43586:SF8">
    <property type="entry name" value="CYSTEINE DESULFURASE 1, CHLOROPLASTIC"/>
    <property type="match status" value="1"/>
</dbReference>
<name>A0ABR8XMX3_9BACL</name>
<dbReference type="InterPro" id="IPR015422">
    <property type="entry name" value="PyrdxlP-dep_Trfase_small"/>
</dbReference>
<reference evidence="10 11" key="1">
    <citation type="submission" date="2020-08" db="EMBL/GenBank/DDBJ databases">
        <title>A Genomic Blueprint of the Chicken Gut Microbiome.</title>
        <authorList>
            <person name="Gilroy R."/>
            <person name="Ravi A."/>
            <person name="Getino M."/>
            <person name="Pursley I."/>
            <person name="Horton D.L."/>
            <person name="Alikhan N.-F."/>
            <person name="Baker D."/>
            <person name="Gharbi K."/>
            <person name="Hall N."/>
            <person name="Watson M."/>
            <person name="Adriaenssens E.M."/>
            <person name="Foster-Nyarko E."/>
            <person name="Jarju S."/>
            <person name="Secka A."/>
            <person name="Antonio M."/>
            <person name="Oren A."/>
            <person name="Chaudhuri R."/>
            <person name="La Ragione R.M."/>
            <person name="Hildebrand F."/>
            <person name="Pallen M.J."/>
        </authorList>
    </citation>
    <scope>NUCLEOTIDE SEQUENCE [LARGE SCALE GENOMIC DNA]</scope>
    <source>
        <strain evidence="10 11">Sa1YVA6</strain>
    </source>
</reference>
<dbReference type="InterPro" id="IPR016454">
    <property type="entry name" value="Cysteine_dSase"/>
</dbReference>
<comment type="similarity">
    <text evidence="2 8">Belongs to the class-V pyridoxal-phosphate-dependent aminotransferase family. Csd subfamily.</text>
</comment>
<comment type="catalytic activity">
    <reaction evidence="6 8">
        <text>(sulfur carrier)-H + L-cysteine = (sulfur carrier)-SH + L-alanine</text>
        <dbReference type="Rhea" id="RHEA:43892"/>
        <dbReference type="Rhea" id="RHEA-COMP:14737"/>
        <dbReference type="Rhea" id="RHEA-COMP:14739"/>
        <dbReference type="ChEBI" id="CHEBI:29917"/>
        <dbReference type="ChEBI" id="CHEBI:35235"/>
        <dbReference type="ChEBI" id="CHEBI:57972"/>
        <dbReference type="ChEBI" id="CHEBI:64428"/>
        <dbReference type="EC" id="2.8.1.7"/>
    </reaction>
</comment>
<accession>A0ABR8XMX3</accession>
<organism evidence="10 11">
    <name type="scientific">Solibacillus merdavium</name>
    <dbReference type="NCBI Taxonomy" id="2762218"/>
    <lineage>
        <taxon>Bacteria</taxon>
        <taxon>Bacillati</taxon>
        <taxon>Bacillota</taxon>
        <taxon>Bacilli</taxon>
        <taxon>Bacillales</taxon>
        <taxon>Caryophanaceae</taxon>
        <taxon>Solibacillus</taxon>
    </lineage>
</organism>
<keyword evidence="4 8" id="KW-0808">Transferase</keyword>
<evidence type="ECO:0000313" key="10">
    <source>
        <dbReference type="EMBL" id="MBD8033264.1"/>
    </source>
</evidence>
<dbReference type="InterPro" id="IPR010970">
    <property type="entry name" value="Cys_dSase_SufS"/>
</dbReference>